<organism evidence="10 11">
    <name type="scientific">Candidatus Methanoperedens nitratireducens</name>
    <dbReference type="NCBI Taxonomy" id="1392998"/>
    <lineage>
        <taxon>Archaea</taxon>
        <taxon>Methanobacteriati</taxon>
        <taxon>Methanobacteriota</taxon>
        <taxon>Stenosarchaea group</taxon>
        <taxon>Methanomicrobia</taxon>
        <taxon>Methanosarcinales</taxon>
        <taxon>ANME-2 cluster</taxon>
        <taxon>Candidatus Methanoperedentaceae</taxon>
        <taxon>Candidatus Methanoperedens</taxon>
    </lineage>
</organism>
<dbReference type="Gene3D" id="3.40.50.200">
    <property type="entry name" value="Peptidase S8/S53 domain"/>
    <property type="match status" value="1"/>
</dbReference>
<dbReference type="PANTHER" id="PTHR43806">
    <property type="entry name" value="PEPTIDASE S8"/>
    <property type="match status" value="1"/>
</dbReference>
<feature type="domain" description="Peptidase S8/S53" evidence="8">
    <location>
        <begin position="143"/>
        <end position="396"/>
    </location>
</feature>
<feature type="active site" description="Charge relay system" evidence="7">
    <location>
        <position position="151"/>
    </location>
</feature>
<keyword evidence="3" id="KW-0964">Secreted</keyword>
<dbReference type="InterPro" id="IPR036852">
    <property type="entry name" value="Peptidase_S8/S53_dom_sf"/>
</dbReference>
<name>A0A284VQ66_9EURY</name>
<dbReference type="EMBL" id="FZMP01000180">
    <property type="protein sequence ID" value="SNQ61440.1"/>
    <property type="molecule type" value="Genomic_DNA"/>
</dbReference>
<accession>A0A284VQ66</accession>
<evidence type="ECO:0000256" key="1">
    <source>
        <dbReference type="ARBA" id="ARBA00004613"/>
    </source>
</evidence>
<reference evidence="11" key="1">
    <citation type="submission" date="2017-06" db="EMBL/GenBank/DDBJ databases">
        <authorList>
            <person name="Cremers G."/>
        </authorList>
    </citation>
    <scope>NUCLEOTIDE SEQUENCE [LARGE SCALE GENOMIC DNA]</scope>
</reference>
<feature type="domain" description="Fervidolysin-like N-terminal prodomain" evidence="9">
    <location>
        <begin position="30"/>
        <end position="74"/>
    </location>
</feature>
<dbReference type="SUPFAM" id="SSF52743">
    <property type="entry name" value="Subtilisin-like"/>
    <property type="match status" value="1"/>
</dbReference>
<keyword evidence="4 7" id="KW-0645">Protease</keyword>
<evidence type="ECO:0000256" key="5">
    <source>
        <dbReference type="ARBA" id="ARBA00022801"/>
    </source>
</evidence>
<feature type="active site" description="Charge relay system" evidence="7">
    <location>
        <position position="348"/>
    </location>
</feature>
<gene>
    <name evidence="10" type="ORF">MNV_350009</name>
</gene>
<dbReference type="GO" id="GO:0004252">
    <property type="term" value="F:serine-type endopeptidase activity"/>
    <property type="evidence" value="ECO:0007669"/>
    <property type="project" value="UniProtKB-UniRule"/>
</dbReference>
<comment type="subcellular location">
    <subcellularLocation>
        <location evidence="1">Secreted</location>
    </subcellularLocation>
</comment>
<dbReference type="RefSeq" id="WP_096206129.1">
    <property type="nucleotide sequence ID" value="NZ_FZMP01000180.1"/>
</dbReference>
<dbReference type="InterPro" id="IPR034084">
    <property type="entry name" value="Thermitase-like_dom"/>
</dbReference>
<dbReference type="PANTHER" id="PTHR43806:SF11">
    <property type="entry name" value="CEREVISIN-RELATED"/>
    <property type="match status" value="1"/>
</dbReference>
<keyword evidence="6 7" id="KW-0720">Serine protease</keyword>
<evidence type="ECO:0000313" key="11">
    <source>
        <dbReference type="Proteomes" id="UP000218615"/>
    </source>
</evidence>
<feature type="active site" description="Charge relay system" evidence="7">
    <location>
        <position position="185"/>
    </location>
</feature>
<dbReference type="CDD" id="cd07484">
    <property type="entry name" value="Peptidases_S8_Thermitase_like"/>
    <property type="match status" value="1"/>
</dbReference>
<dbReference type="InterPro" id="IPR037045">
    <property type="entry name" value="S8pro/Inhibitor_I9_sf"/>
</dbReference>
<evidence type="ECO:0000256" key="2">
    <source>
        <dbReference type="ARBA" id="ARBA00011073"/>
    </source>
</evidence>
<dbReference type="InterPro" id="IPR015500">
    <property type="entry name" value="Peptidase_S8_subtilisin-rel"/>
</dbReference>
<dbReference type="GO" id="GO:0005576">
    <property type="term" value="C:extracellular region"/>
    <property type="evidence" value="ECO:0007669"/>
    <property type="project" value="UniProtKB-SubCell"/>
</dbReference>
<dbReference type="InterPro" id="IPR023828">
    <property type="entry name" value="Peptidase_S8_Ser-AS"/>
</dbReference>
<dbReference type="AlphaFoldDB" id="A0A284VQ66"/>
<keyword evidence="5 7" id="KW-0378">Hydrolase</keyword>
<dbReference type="Pfam" id="PF00082">
    <property type="entry name" value="Peptidase_S8"/>
    <property type="match status" value="1"/>
</dbReference>
<proteinExistence type="inferred from homology"/>
<evidence type="ECO:0000256" key="7">
    <source>
        <dbReference type="PROSITE-ProRule" id="PRU01240"/>
    </source>
</evidence>
<dbReference type="Pfam" id="PF22148">
    <property type="entry name" value="Fervidolysin_NPro-like"/>
    <property type="match status" value="1"/>
</dbReference>
<dbReference type="InterPro" id="IPR022398">
    <property type="entry name" value="Peptidase_S8_His-AS"/>
</dbReference>
<keyword evidence="11" id="KW-1185">Reference proteome</keyword>
<dbReference type="InterPro" id="IPR000209">
    <property type="entry name" value="Peptidase_S8/S53_dom"/>
</dbReference>
<dbReference type="InterPro" id="IPR050131">
    <property type="entry name" value="Peptidase_S8_subtilisin-like"/>
</dbReference>
<evidence type="ECO:0000313" key="10">
    <source>
        <dbReference type="EMBL" id="SNQ61440.1"/>
    </source>
</evidence>
<evidence type="ECO:0000256" key="3">
    <source>
        <dbReference type="ARBA" id="ARBA00022525"/>
    </source>
</evidence>
<dbReference type="PROSITE" id="PS51892">
    <property type="entry name" value="SUBTILASE"/>
    <property type="match status" value="1"/>
</dbReference>
<sequence>MEKKVRIFFTVIIIIGIVAPAFGRTNEDMDRIIIGFEPAGSKQNILDVIKKYNGEVLEEIPAINAIVVNVPSKLRIALNSDMTLNKYARYIEDDAIISIPPDEITMAPVNSIQLTPDDPLYANLWGIRMIQANYTWNVTTGNKNTIVAVIDTGADYNHEDLSAVNASLGWDFVNNDADPMDDNGHGTHVAGTVAATINNGKGVVGVAPGITIMPLKVLDSNGSGRISDIANAITYAADHGARILSMSFGSWFPSKAMEDATKYAVYTKGTLAFAAAGNDGLQLNTYPAAYNWILAVAAVGYDGNRAAYSNHGAFVDIAAPGGSNDGNQRHDILSTWPGSTYAYAAGTSMATPHASGVAALYWSYNPSLTNAQIGNALIKNADDKGAVGWDKYYGYGIIDAWPANG</sequence>
<dbReference type="PROSITE" id="PS00137">
    <property type="entry name" value="SUBTILASE_HIS"/>
    <property type="match status" value="1"/>
</dbReference>
<evidence type="ECO:0000259" key="9">
    <source>
        <dbReference type="Pfam" id="PF22148"/>
    </source>
</evidence>
<dbReference type="PROSITE" id="PS00138">
    <property type="entry name" value="SUBTILASE_SER"/>
    <property type="match status" value="1"/>
</dbReference>
<dbReference type="PRINTS" id="PR00723">
    <property type="entry name" value="SUBTILISIN"/>
</dbReference>
<dbReference type="Proteomes" id="UP000218615">
    <property type="component" value="Unassembled WGS sequence"/>
</dbReference>
<protein>
    <submittedName>
        <fullName evidence="10">Uncharacterized protein</fullName>
    </submittedName>
</protein>
<comment type="similarity">
    <text evidence="2 7">Belongs to the peptidase S8 family.</text>
</comment>
<evidence type="ECO:0000256" key="4">
    <source>
        <dbReference type="ARBA" id="ARBA00022670"/>
    </source>
</evidence>
<evidence type="ECO:0000256" key="6">
    <source>
        <dbReference type="ARBA" id="ARBA00022825"/>
    </source>
</evidence>
<dbReference type="GO" id="GO:0006508">
    <property type="term" value="P:proteolysis"/>
    <property type="evidence" value="ECO:0007669"/>
    <property type="project" value="UniProtKB-KW"/>
</dbReference>
<evidence type="ECO:0000259" key="8">
    <source>
        <dbReference type="Pfam" id="PF00082"/>
    </source>
</evidence>
<dbReference type="InterPro" id="IPR054399">
    <property type="entry name" value="Fervidolysin-like_N_prodom"/>
</dbReference>
<dbReference type="Gene3D" id="3.30.70.80">
    <property type="entry name" value="Peptidase S8 propeptide/proteinase inhibitor I9"/>
    <property type="match status" value="1"/>
</dbReference>
<dbReference type="OrthoDB" id="341609at2157"/>